<dbReference type="Proteomes" id="UP000434223">
    <property type="component" value="Unassembled WGS sequence"/>
</dbReference>
<dbReference type="InterPro" id="IPR006059">
    <property type="entry name" value="SBP"/>
</dbReference>
<dbReference type="RefSeq" id="WP_155560971.1">
    <property type="nucleotide sequence ID" value="NZ_JBDMEG010000005.1"/>
</dbReference>
<evidence type="ECO:0000313" key="1">
    <source>
        <dbReference type="EMBL" id="MUB66344.1"/>
    </source>
</evidence>
<dbReference type="PANTHER" id="PTHR43649:SF12">
    <property type="entry name" value="DIACETYLCHITOBIOSE BINDING PROTEIN DASA"/>
    <property type="match status" value="1"/>
</dbReference>
<name>A0AAW9WMH3_9FIRM</name>
<proteinExistence type="predicted"/>
<gene>
    <name evidence="1" type="ORF">GNE07_25315</name>
</gene>
<comment type="caution">
    <text evidence="1">The sequence shown here is derived from an EMBL/GenBank/DDBJ whole genome shotgun (WGS) entry which is preliminary data.</text>
</comment>
<dbReference type="InterPro" id="IPR050490">
    <property type="entry name" value="Bact_solute-bd_prot1"/>
</dbReference>
<reference evidence="1 2" key="1">
    <citation type="submission" date="2019-09" db="EMBL/GenBank/DDBJ databases">
        <title>Draft genome sequencing of Hungatella hathewayi 123Y-2.</title>
        <authorList>
            <person name="Lv Q."/>
            <person name="Li S."/>
        </authorList>
    </citation>
    <scope>NUCLEOTIDE SEQUENCE [LARGE SCALE GENOMIC DNA]</scope>
    <source>
        <strain evidence="1 2">123Y-2</strain>
    </source>
</reference>
<accession>A0AAW9WMH3</accession>
<dbReference type="Gene3D" id="3.40.190.10">
    <property type="entry name" value="Periplasmic binding protein-like II"/>
    <property type="match status" value="1"/>
</dbReference>
<protein>
    <submittedName>
        <fullName evidence="1">Extracellular solute-binding protein</fullName>
    </submittedName>
</protein>
<dbReference type="AlphaFoldDB" id="A0AAW9WMH3"/>
<organism evidence="1 2">
    <name type="scientific">Hungatella hathewayi</name>
    <dbReference type="NCBI Taxonomy" id="154046"/>
    <lineage>
        <taxon>Bacteria</taxon>
        <taxon>Bacillati</taxon>
        <taxon>Bacillota</taxon>
        <taxon>Clostridia</taxon>
        <taxon>Lachnospirales</taxon>
        <taxon>Lachnospiraceae</taxon>
        <taxon>Hungatella</taxon>
    </lineage>
</organism>
<dbReference type="EMBL" id="WNME01000025">
    <property type="protein sequence ID" value="MUB66344.1"/>
    <property type="molecule type" value="Genomic_DNA"/>
</dbReference>
<dbReference type="PANTHER" id="PTHR43649">
    <property type="entry name" value="ARABINOSE-BINDING PROTEIN-RELATED"/>
    <property type="match status" value="1"/>
</dbReference>
<sequence length="387" mass="43246">MESDTILTFYSWASGSEKAFTEAMIRQYEKENKGIKIEANFVLKPDYLSKISILNAEGKMPDVFLLPESNVYQWGKKGVLHEFEEGVYGARLNYVTMCLYYNKELLKAEGITPPSVNGEVWTWDEYVENAKRLTVDMSGKNAFQDGFNEKRVKTYGTRMPTSWEAITALAVSAGDSEPLSGGYGKLHFSDEKIHVIQSIADLSLSHHCAPDHVVANSTYTDAAAMLMSGRLALFIGTSGAFADYANRGFDVGVAPLPYFKTASDIKWSEYVCVSEQSEHKGDAVDFTTYFSDYLNALKVSEQKQISLGFLPQYEKVYTDEGMFRQWVSSYPDIDALEACETFSDILTSDRTVNIKKIEGEGSDLLDQIMENIWLGSFDANSVLEGAD</sequence>
<dbReference type="Pfam" id="PF01547">
    <property type="entry name" value="SBP_bac_1"/>
    <property type="match status" value="1"/>
</dbReference>
<dbReference type="SUPFAM" id="SSF53850">
    <property type="entry name" value="Periplasmic binding protein-like II"/>
    <property type="match status" value="1"/>
</dbReference>
<evidence type="ECO:0000313" key="2">
    <source>
        <dbReference type="Proteomes" id="UP000434223"/>
    </source>
</evidence>